<feature type="region of interest" description="Disordered" evidence="2">
    <location>
        <begin position="1"/>
        <end position="38"/>
    </location>
</feature>
<feature type="domain" description="Metallo-beta-lactamase" evidence="3">
    <location>
        <begin position="119"/>
        <end position="357"/>
    </location>
</feature>
<evidence type="ECO:0000256" key="2">
    <source>
        <dbReference type="SAM" id="MobiDB-lite"/>
    </source>
</evidence>
<dbReference type="InterPro" id="IPR001279">
    <property type="entry name" value="Metallo-B-lactamas"/>
</dbReference>
<dbReference type="PIRSF" id="PIRSF038896">
    <property type="entry name" value="NAPE-PLD"/>
    <property type="match status" value="1"/>
</dbReference>
<dbReference type="InterPro" id="IPR036866">
    <property type="entry name" value="RibonucZ/Hydroxyglut_hydro"/>
</dbReference>
<dbReference type="Gene3D" id="3.60.15.10">
    <property type="entry name" value="Ribonuclease Z/Hydroxyacylglutathione hydrolase-like"/>
    <property type="match status" value="1"/>
</dbReference>
<dbReference type="PANTHER" id="PTHR15032:SF4">
    <property type="entry name" value="N-ACYL-PHOSPHATIDYLETHANOLAMINE-HYDROLYZING PHOSPHOLIPASE D"/>
    <property type="match status" value="1"/>
</dbReference>
<protein>
    <recommendedName>
        <fullName evidence="3">Metallo-beta-lactamase domain-containing protein</fullName>
    </recommendedName>
</protein>
<feature type="binding site" evidence="1">
    <location>
        <position position="334"/>
    </location>
    <ligand>
        <name>an N-acyl-1,2-diacyl-sn-glycero-3-phosphoethanolamine</name>
        <dbReference type="ChEBI" id="CHEBI:62537"/>
    </ligand>
</feature>
<dbReference type="InterPro" id="IPR024884">
    <property type="entry name" value="NAPE-PLD"/>
</dbReference>
<evidence type="ECO:0000259" key="3">
    <source>
        <dbReference type="Pfam" id="PF12706"/>
    </source>
</evidence>
<dbReference type="AlphaFoldDB" id="A0AAD7XGN3"/>
<accession>A0AAD7XGN3</accession>
<name>A0AAD7XGN3_9APHY</name>
<feature type="compositionally biased region" description="Basic and acidic residues" evidence="2">
    <location>
        <begin position="24"/>
        <end position="38"/>
    </location>
</feature>
<organism evidence="4 5">
    <name type="scientific">Trametes cubensis</name>
    <dbReference type="NCBI Taxonomy" id="1111947"/>
    <lineage>
        <taxon>Eukaryota</taxon>
        <taxon>Fungi</taxon>
        <taxon>Dikarya</taxon>
        <taxon>Basidiomycota</taxon>
        <taxon>Agaricomycotina</taxon>
        <taxon>Agaricomycetes</taxon>
        <taxon>Polyporales</taxon>
        <taxon>Polyporaceae</taxon>
        <taxon>Trametes</taxon>
    </lineage>
</organism>
<comment type="caution">
    <text evidence="4">The sequence shown here is derived from an EMBL/GenBank/DDBJ whole genome shotgun (WGS) entry which is preliminary data.</text>
</comment>
<keyword evidence="5" id="KW-1185">Reference proteome</keyword>
<dbReference type="SUPFAM" id="SSF56281">
    <property type="entry name" value="Metallo-hydrolase/oxidoreductase"/>
    <property type="match status" value="1"/>
</dbReference>
<evidence type="ECO:0000256" key="1">
    <source>
        <dbReference type="PIRSR" id="PIRSR038896-50"/>
    </source>
</evidence>
<dbReference type="GO" id="GO:0005737">
    <property type="term" value="C:cytoplasm"/>
    <property type="evidence" value="ECO:0007669"/>
    <property type="project" value="TreeGrafter"/>
</dbReference>
<evidence type="ECO:0000313" key="4">
    <source>
        <dbReference type="EMBL" id="KAJ8490160.1"/>
    </source>
</evidence>
<reference evidence="4" key="1">
    <citation type="submission" date="2022-11" db="EMBL/GenBank/DDBJ databases">
        <title>Genome Sequence of Cubamyces cubensis.</title>
        <authorList>
            <person name="Buettner E."/>
        </authorList>
    </citation>
    <scope>NUCLEOTIDE SEQUENCE</scope>
    <source>
        <strain evidence="4">MPL-01</strain>
    </source>
</reference>
<feature type="binding site" evidence="1">
    <location>
        <position position="164"/>
    </location>
    <ligand>
        <name>an N-acyl-1,2-diacyl-sn-glycero-3-phosphoethanolamine</name>
        <dbReference type="ChEBI" id="CHEBI:62537"/>
    </ligand>
</feature>
<dbReference type="GO" id="GO:0070290">
    <property type="term" value="F:N-acylphosphatidylethanolamine-specific phospholipase D activity"/>
    <property type="evidence" value="ECO:0007669"/>
    <property type="project" value="InterPro"/>
</dbReference>
<evidence type="ECO:0000313" key="5">
    <source>
        <dbReference type="Proteomes" id="UP001215151"/>
    </source>
</evidence>
<gene>
    <name evidence="4" type="ORF">ONZ51_g2500</name>
</gene>
<dbReference type="GO" id="GO:0070292">
    <property type="term" value="P:N-acylphosphatidylethanolamine metabolic process"/>
    <property type="evidence" value="ECO:0007669"/>
    <property type="project" value="TreeGrafter"/>
</dbReference>
<dbReference type="Proteomes" id="UP001215151">
    <property type="component" value="Unassembled WGS sequence"/>
</dbReference>
<dbReference type="EMBL" id="JAPEVG010000039">
    <property type="protein sequence ID" value="KAJ8490160.1"/>
    <property type="molecule type" value="Genomic_DNA"/>
</dbReference>
<proteinExistence type="predicted"/>
<dbReference type="GO" id="GO:0070291">
    <property type="term" value="P:N-acylethanolamine metabolic process"/>
    <property type="evidence" value="ECO:0007669"/>
    <property type="project" value="TreeGrafter"/>
</dbReference>
<dbReference type="Pfam" id="PF12706">
    <property type="entry name" value="Lactamase_B_2"/>
    <property type="match status" value="1"/>
</dbReference>
<dbReference type="PANTHER" id="PTHR15032">
    <property type="entry name" value="N-ACYL-PHOSPHATIDYLETHANOLAMINE-HYDROLYZING PHOSPHOLIPASE D"/>
    <property type="match status" value="1"/>
</dbReference>
<sequence>MTAPDTETARATNVVVESAPSKQAKADGRPAHHADDTLTRFHNPWPSFRYQALSHWFKAFAAQTFHPPKVPNDISAQIPSREPDWGAGAAPESIKATWLGHACYLVELPTPKGATRGPRILFDPVLSQRCSPVQWAGPARQTPTPCSAQDIPAVDAICISHNHYDHMDFPTIRTVYNTHKPHIFAPLGNKHHLQSIGIADSHCHTLDWWDARTVSLTLPGSAADKPGVQASFVVTCTPAQHTAGRTAFDRWHTLWSSWAVEEVLDIAANSDRASPRKVYFAGDTGYRTVRDGEHEDKVPRCPAFAEIGEKFGGFDLALLPIGAYAPRWMWSNLHASPSDAVQIFKDVRAKKALAMHWGTWVLTIEPLLEPPALLKKECAKEGISETDFDICGLGETRTV</sequence>
<dbReference type="GO" id="GO:0008270">
    <property type="term" value="F:zinc ion binding"/>
    <property type="evidence" value="ECO:0007669"/>
    <property type="project" value="InterPro"/>
</dbReference>